<comment type="catalytic activity">
    <reaction evidence="1 10">
        <text>Endonucleolytic cleavage to 5'-phosphomonoester.</text>
        <dbReference type="EC" id="3.1.26.4"/>
    </reaction>
</comment>
<protein>
    <recommendedName>
        <fullName evidence="4 10">Ribonuclease H</fullName>
        <shortName evidence="10">RNase H</shortName>
        <ecNumber evidence="4 10">3.1.26.4</ecNumber>
    </recommendedName>
</protein>
<dbReference type="EMBL" id="JAFFGZ010000006">
    <property type="protein sequence ID" value="KAK4642733.1"/>
    <property type="molecule type" value="Genomic_DNA"/>
</dbReference>
<gene>
    <name evidence="13" type="ORF">QC761_400220</name>
</gene>
<dbReference type="PANTHER" id="PTHR10642:SF26">
    <property type="entry name" value="RIBONUCLEASE H1"/>
    <property type="match status" value="1"/>
</dbReference>
<evidence type="ECO:0000259" key="12">
    <source>
        <dbReference type="PROSITE" id="PS50879"/>
    </source>
</evidence>
<name>A0ABR0FH25_9PEZI</name>
<proteinExistence type="inferred from homology"/>
<accession>A0ABR0FH25</accession>
<keyword evidence="9 10" id="KW-0460">Magnesium</keyword>
<dbReference type="Pfam" id="PF00075">
    <property type="entry name" value="RNase_H"/>
    <property type="match status" value="1"/>
</dbReference>
<dbReference type="InterPro" id="IPR009027">
    <property type="entry name" value="Ribosomal_bL9/RNase_H1_N"/>
</dbReference>
<dbReference type="EC" id="3.1.26.4" evidence="4 10"/>
<comment type="cofactor">
    <cofactor evidence="2 10">
        <name>Mg(2+)</name>
        <dbReference type="ChEBI" id="CHEBI:18420"/>
    </cofactor>
</comment>
<feature type="domain" description="RNase H type-1" evidence="12">
    <location>
        <begin position="151"/>
        <end position="301"/>
    </location>
</feature>
<sequence length="312" mass="33773">MPPKPKKFYGVRVGIEPGVYESWEECQKVIAVSGAVHKSFLSRDEAAAWVNGAPAAPGKITRFYAVARGHKPGVYTDWDSAQMQTTGFTRPVFRKFDTRAEAEDYLGAYPAGSNQAPSAKSQPTRKRGLEIDEEEEEVVLSRKKSKAPSTDGKITMVYTDGAAPGNGKAGACGGVGVWFGADDPRNVSERLAGPLQTNQRAELTAILRALQLVDLDSPIEIRTDSQYSIDCVTKWYVSWVKKGWKTAGGTPVKNADLVKAIRDLMEDREAKGTITILTKVVGHSGDYGNDQADRLAVLGAQLPALDEKGLGE</sequence>
<dbReference type="RefSeq" id="XP_062731709.1">
    <property type="nucleotide sequence ID" value="XM_062878306.1"/>
</dbReference>
<feature type="region of interest" description="Disordered" evidence="11">
    <location>
        <begin position="108"/>
        <end position="130"/>
    </location>
</feature>
<evidence type="ECO:0000256" key="4">
    <source>
        <dbReference type="ARBA" id="ARBA00012180"/>
    </source>
</evidence>
<dbReference type="GeneID" id="87897788"/>
<evidence type="ECO:0000256" key="9">
    <source>
        <dbReference type="ARBA" id="ARBA00022842"/>
    </source>
</evidence>
<dbReference type="Pfam" id="PF01693">
    <property type="entry name" value="Cauli_VI"/>
    <property type="match status" value="2"/>
</dbReference>
<keyword evidence="14" id="KW-1185">Reference proteome</keyword>
<dbReference type="Gene3D" id="3.30.420.10">
    <property type="entry name" value="Ribonuclease H-like superfamily/Ribonuclease H"/>
    <property type="match status" value="1"/>
</dbReference>
<dbReference type="PROSITE" id="PS50879">
    <property type="entry name" value="RNASE_H_1"/>
    <property type="match status" value="1"/>
</dbReference>
<evidence type="ECO:0000256" key="5">
    <source>
        <dbReference type="ARBA" id="ARBA00022722"/>
    </source>
</evidence>
<dbReference type="InterPro" id="IPR037056">
    <property type="entry name" value="RNase_H1_N_sf"/>
</dbReference>
<evidence type="ECO:0000256" key="6">
    <source>
        <dbReference type="ARBA" id="ARBA00022723"/>
    </source>
</evidence>
<evidence type="ECO:0000256" key="3">
    <source>
        <dbReference type="ARBA" id="ARBA00005300"/>
    </source>
</evidence>
<dbReference type="CDD" id="cd09280">
    <property type="entry name" value="RNase_HI_eukaryote_like"/>
    <property type="match status" value="1"/>
</dbReference>
<dbReference type="InterPro" id="IPR012337">
    <property type="entry name" value="RNaseH-like_sf"/>
</dbReference>
<comment type="caution">
    <text evidence="13">The sequence shown here is derived from an EMBL/GenBank/DDBJ whole genome shotgun (WGS) entry which is preliminary data.</text>
</comment>
<dbReference type="PIRSF" id="PIRSF036852">
    <property type="entry name" value="Ribonuclease_H1_euk"/>
    <property type="match status" value="1"/>
</dbReference>
<comment type="function">
    <text evidence="10">Endonuclease that specifically degrades the RNA of RNA-DNA hybrids.</text>
</comment>
<reference evidence="13 14" key="1">
    <citation type="journal article" date="2023" name="bioRxiv">
        <title>High-quality genome assemblies of four members of thePodospora anserinaspecies complex.</title>
        <authorList>
            <person name="Ament-Velasquez S.L."/>
            <person name="Vogan A.A."/>
            <person name="Wallerman O."/>
            <person name="Hartmann F."/>
            <person name="Gautier V."/>
            <person name="Silar P."/>
            <person name="Giraud T."/>
            <person name="Johannesson H."/>
        </authorList>
    </citation>
    <scope>NUCLEOTIDE SEQUENCE [LARGE SCALE GENOMIC DNA]</scope>
    <source>
        <strain evidence="13 14">CBS 112042</strain>
    </source>
</reference>
<evidence type="ECO:0000256" key="2">
    <source>
        <dbReference type="ARBA" id="ARBA00001946"/>
    </source>
</evidence>
<evidence type="ECO:0000313" key="13">
    <source>
        <dbReference type="EMBL" id="KAK4642733.1"/>
    </source>
</evidence>
<evidence type="ECO:0000256" key="10">
    <source>
        <dbReference type="PIRNR" id="PIRNR036852"/>
    </source>
</evidence>
<dbReference type="Gene3D" id="3.40.970.10">
    <property type="entry name" value="Ribonuclease H1, N-terminal domain"/>
    <property type="match status" value="2"/>
</dbReference>
<dbReference type="InterPro" id="IPR017067">
    <property type="entry name" value="RNase_H1_euk"/>
</dbReference>
<dbReference type="InterPro" id="IPR036397">
    <property type="entry name" value="RNaseH_sf"/>
</dbReference>
<comment type="similarity">
    <text evidence="3 10">Belongs to the RNase H family.</text>
</comment>
<dbReference type="InterPro" id="IPR002156">
    <property type="entry name" value="RNaseH_domain"/>
</dbReference>
<evidence type="ECO:0000256" key="11">
    <source>
        <dbReference type="SAM" id="MobiDB-lite"/>
    </source>
</evidence>
<evidence type="ECO:0000256" key="7">
    <source>
        <dbReference type="ARBA" id="ARBA00022759"/>
    </source>
</evidence>
<evidence type="ECO:0000313" key="14">
    <source>
        <dbReference type="Proteomes" id="UP001322138"/>
    </source>
</evidence>
<dbReference type="Proteomes" id="UP001322138">
    <property type="component" value="Unassembled WGS sequence"/>
</dbReference>
<dbReference type="SUPFAM" id="SSF53098">
    <property type="entry name" value="Ribonuclease H-like"/>
    <property type="match status" value="1"/>
</dbReference>
<evidence type="ECO:0000256" key="1">
    <source>
        <dbReference type="ARBA" id="ARBA00000077"/>
    </source>
</evidence>
<organism evidence="13 14">
    <name type="scientific">Podospora bellae-mahoneyi</name>
    <dbReference type="NCBI Taxonomy" id="2093777"/>
    <lineage>
        <taxon>Eukaryota</taxon>
        <taxon>Fungi</taxon>
        <taxon>Dikarya</taxon>
        <taxon>Ascomycota</taxon>
        <taxon>Pezizomycotina</taxon>
        <taxon>Sordariomycetes</taxon>
        <taxon>Sordariomycetidae</taxon>
        <taxon>Sordariales</taxon>
        <taxon>Podosporaceae</taxon>
        <taxon>Podospora</taxon>
    </lineage>
</organism>
<keyword evidence="5 10" id="KW-0540">Nuclease</keyword>
<keyword evidence="8 10" id="KW-0378">Hydrolase</keyword>
<dbReference type="InterPro" id="IPR011320">
    <property type="entry name" value="RNase_H1_N"/>
</dbReference>
<evidence type="ECO:0000256" key="8">
    <source>
        <dbReference type="ARBA" id="ARBA00022801"/>
    </source>
</evidence>
<keyword evidence="6 10" id="KW-0479">Metal-binding</keyword>
<dbReference type="InterPro" id="IPR050092">
    <property type="entry name" value="RNase_H"/>
</dbReference>
<dbReference type="PANTHER" id="PTHR10642">
    <property type="entry name" value="RIBONUCLEASE H1"/>
    <property type="match status" value="1"/>
</dbReference>
<feature type="compositionally biased region" description="Polar residues" evidence="11">
    <location>
        <begin position="112"/>
        <end position="122"/>
    </location>
</feature>
<dbReference type="SUPFAM" id="SSF55658">
    <property type="entry name" value="L9 N-domain-like"/>
    <property type="match status" value="2"/>
</dbReference>
<keyword evidence="7 10" id="KW-0255">Endonuclease</keyword>